<proteinExistence type="predicted"/>
<dbReference type="EMBL" id="AP025733">
    <property type="protein sequence ID" value="BDI20484.1"/>
    <property type="molecule type" value="Genomic_DNA"/>
</dbReference>
<dbReference type="RefSeq" id="WP_251960658.1">
    <property type="nucleotide sequence ID" value="NZ_AP025733.1"/>
</dbReference>
<organism evidence="1 2">
    <name type="scientific">Nostoc cf. commune SO-36</name>
    <dbReference type="NCBI Taxonomy" id="449208"/>
    <lineage>
        <taxon>Bacteria</taxon>
        <taxon>Bacillati</taxon>
        <taxon>Cyanobacteriota</taxon>
        <taxon>Cyanophyceae</taxon>
        <taxon>Nostocales</taxon>
        <taxon>Nostocaceae</taxon>
        <taxon>Nostoc</taxon>
    </lineage>
</organism>
<evidence type="ECO:0000313" key="2">
    <source>
        <dbReference type="Proteomes" id="UP001055453"/>
    </source>
</evidence>
<name>A0ABM7ZB41_NOSCO</name>
<reference evidence="1" key="1">
    <citation type="submission" date="2022-04" db="EMBL/GenBank/DDBJ databases">
        <title>Complete genome sequence of a cyanobacterium, Nostoc sp. SO-36, isolated in Antarctica.</title>
        <authorList>
            <person name="Kanesaki Y."/>
            <person name="Effendi D."/>
            <person name="Sakamoto T."/>
            <person name="Ohtani S."/>
            <person name="Awai K."/>
        </authorList>
    </citation>
    <scope>NUCLEOTIDE SEQUENCE</scope>
    <source>
        <strain evidence="1">SO-36</strain>
        <plasmid evidence="1">pANSO36A</plasmid>
    </source>
</reference>
<protein>
    <submittedName>
        <fullName evidence="1">Uncharacterized protein</fullName>
    </submittedName>
</protein>
<keyword evidence="1" id="KW-0614">Plasmid</keyword>
<keyword evidence="2" id="KW-1185">Reference proteome</keyword>
<dbReference type="Proteomes" id="UP001055453">
    <property type="component" value="Plasmid pANSO36A"/>
</dbReference>
<accession>A0ABM7ZB41</accession>
<gene>
    <name evidence="1" type="ORF">ANSO36C_62860</name>
</gene>
<evidence type="ECO:0000313" key="1">
    <source>
        <dbReference type="EMBL" id="BDI20484.1"/>
    </source>
</evidence>
<sequence length="284" mass="31904">MKPKKIKTNLLVAFFVFSIVLTTSIAGFAYPYMGNKQPNNSLYSPPIAHTNYLVLMANGVYDPKDPYFTPPDFNFFSHKIMGWNDAQIAQYRQKAVSFFVKRFGINPDSAEYTGRVIMVPFMLDPRWEYRVYNKSNAYVPPQGWVARDGGFQLIAIAPDGVELGGEFSGWHASKGAIAAFGEFNIQVAPQTYKQPKEIIIHYESRQPVLQNSGFPLERNGNGTLIAPFDVYHPEWGHGWAFAHITDVLQPDGKLQTNNRNIMTFPAGAAFPNTNSTKTTFDSSK</sequence>
<geneLocation type="plasmid" evidence="1 2">
    <name>pANSO36A</name>
</geneLocation>